<dbReference type="InterPro" id="IPR011712">
    <property type="entry name" value="Sig_transdc_His_kin_sub3_dim/P"/>
</dbReference>
<evidence type="ECO:0000259" key="10">
    <source>
        <dbReference type="Pfam" id="PF07730"/>
    </source>
</evidence>
<dbReference type="EC" id="2.7.13.3" evidence="2"/>
<dbReference type="Pfam" id="PF07730">
    <property type="entry name" value="HisKA_3"/>
    <property type="match status" value="1"/>
</dbReference>
<organism evidence="11 12">
    <name type="scientific">Ruania alkalisoli</name>
    <dbReference type="NCBI Taxonomy" id="2779775"/>
    <lineage>
        <taxon>Bacteria</taxon>
        <taxon>Bacillati</taxon>
        <taxon>Actinomycetota</taxon>
        <taxon>Actinomycetes</taxon>
        <taxon>Micrococcales</taxon>
        <taxon>Ruaniaceae</taxon>
        <taxon>Ruania</taxon>
    </lineage>
</organism>
<dbReference type="GO" id="GO:0046983">
    <property type="term" value="F:protein dimerization activity"/>
    <property type="evidence" value="ECO:0007669"/>
    <property type="project" value="InterPro"/>
</dbReference>
<keyword evidence="9" id="KW-1133">Transmembrane helix</keyword>
<keyword evidence="4" id="KW-0808">Transferase</keyword>
<keyword evidence="12" id="KW-1185">Reference proteome</keyword>
<evidence type="ECO:0000256" key="7">
    <source>
        <dbReference type="ARBA" id="ARBA00022840"/>
    </source>
</evidence>
<dbReference type="Proteomes" id="UP000593758">
    <property type="component" value="Chromosome"/>
</dbReference>
<evidence type="ECO:0000313" key="11">
    <source>
        <dbReference type="EMBL" id="QOR72437.1"/>
    </source>
</evidence>
<keyword evidence="5" id="KW-0547">Nucleotide-binding</keyword>
<dbReference type="KEGG" id="halt:IM660_09550"/>
<feature type="transmembrane region" description="Helical" evidence="9">
    <location>
        <begin position="105"/>
        <end position="135"/>
    </location>
</feature>
<evidence type="ECO:0000256" key="8">
    <source>
        <dbReference type="ARBA" id="ARBA00023012"/>
    </source>
</evidence>
<evidence type="ECO:0000256" key="4">
    <source>
        <dbReference type="ARBA" id="ARBA00022679"/>
    </source>
</evidence>
<dbReference type="GO" id="GO:0016020">
    <property type="term" value="C:membrane"/>
    <property type="evidence" value="ECO:0007669"/>
    <property type="project" value="InterPro"/>
</dbReference>
<accession>A0A7M1SZK1</accession>
<dbReference type="InterPro" id="IPR050482">
    <property type="entry name" value="Sensor_HK_TwoCompSys"/>
</dbReference>
<feature type="transmembrane region" description="Helical" evidence="9">
    <location>
        <begin position="45"/>
        <end position="69"/>
    </location>
</feature>
<evidence type="ECO:0000256" key="5">
    <source>
        <dbReference type="ARBA" id="ARBA00022741"/>
    </source>
</evidence>
<reference evidence="11 12" key="1">
    <citation type="submission" date="2020-10" db="EMBL/GenBank/DDBJ databases">
        <title>Haloactinobacterium sp. RN3S43, a bacterium isolated from saline soil.</title>
        <authorList>
            <person name="Sun J.-Q."/>
        </authorList>
    </citation>
    <scope>NUCLEOTIDE SEQUENCE [LARGE SCALE GENOMIC DNA]</scope>
    <source>
        <strain evidence="11 12">RN3S43</strain>
    </source>
</reference>
<feature type="transmembrane region" description="Helical" evidence="9">
    <location>
        <begin position="12"/>
        <end position="33"/>
    </location>
</feature>
<dbReference type="Gene3D" id="1.20.5.1930">
    <property type="match status" value="1"/>
</dbReference>
<evidence type="ECO:0000256" key="1">
    <source>
        <dbReference type="ARBA" id="ARBA00000085"/>
    </source>
</evidence>
<evidence type="ECO:0000313" key="12">
    <source>
        <dbReference type="Proteomes" id="UP000593758"/>
    </source>
</evidence>
<feature type="transmembrane region" description="Helical" evidence="9">
    <location>
        <begin position="155"/>
        <end position="179"/>
    </location>
</feature>
<keyword evidence="8" id="KW-0902">Two-component regulatory system</keyword>
<dbReference type="InterPro" id="IPR036890">
    <property type="entry name" value="HATPase_C_sf"/>
</dbReference>
<dbReference type="Gene3D" id="3.30.565.10">
    <property type="entry name" value="Histidine kinase-like ATPase, C-terminal domain"/>
    <property type="match status" value="1"/>
</dbReference>
<dbReference type="SUPFAM" id="SSF55874">
    <property type="entry name" value="ATPase domain of HSP90 chaperone/DNA topoisomerase II/histidine kinase"/>
    <property type="match status" value="1"/>
</dbReference>
<dbReference type="CDD" id="cd16917">
    <property type="entry name" value="HATPase_UhpB-NarQ-NarX-like"/>
    <property type="match status" value="1"/>
</dbReference>
<evidence type="ECO:0000256" key="6">
    <source>
        <dbReference type="ARBA" id="ARBA00022777"/>
    </source>
</evidence>
<dbReference type="EMBL" id="CP063169">
    <property type="protein sequence ID" value="QOR72437.1"/>
    <property type="molecule type" value="Genomic_DNA"/>
</dbReference>
<evidence type="ECO:0000256" key="9">
    <source>
        <dbReference type="SAM" id="Phobius"/>
    </source>
</evidence>
<feature type="domain" description="Signal transduction histidine kinase subgroup 3 dimerisation and phosphoacceptor" evidence="10">
    <location>
        <begin position="209"/>
        <end position="272"/>
    </location>
</feature>
<dbReference type="GO" id="GO:0000155">
    <property type="term" value="F:phosphorelay sensor kinase activity"/>
    <property type="evidence" value="ECO:0007669"/>
    <property type="project" value="InterPro"/>
</dbReference>
<dbReference type="AlphaFoldDB" id="A0A7M1SZK1"/>
<gene>
    <name evidence="11" type="ORF">IM660_09550</name>
</gene>
<evidence type="ECO:0000256" key="2">
    <source>
        <dbReference type="ARBA" id="ARBA00012438"/>
    </source>
</evidence>
<keyword evidence="6" id="KW-0418">Kinase</keyword>
<dbReference type="GO" id="GO:0005524">
    <property type="term" value="F:ATP binding"/>
    <property type="evidence" value="ECO:0007669"/>
    <property type="project" value="UniProtKB-KW"/>
</dbReference>
<keyword evidence="9" id="KW-0472">Membrane</keyword>
<name>A0A7M1SZK1_9MICO</name>
<keyword evidence="9" id="KW-0812">Transmembrane</keyword>
<proteinExistence type="predicted"/>
<dbReference type="PANTHER" id="PTHR24421:SF10">
    <property type="entry name" value="NITRATE_NITRITE SENSOR PROTEIN NARQ"/>
    <property type="match status" value="1"/>
</dbReference>
<sequence length="419" mass="44123">MIRTAVLRGAWLMLGAAIGVAAVLLTGTIIAIVQGPAGDLERSTVFGAAPALPGGVIGALVVAALVGLLPGVREIQVTAARTLLRTRATLVVPDPMLARHRMRTAAWTVFQTVAGLVAGFSVFGLLPGAVLTLLWTVGGQRDRLEGLGWDYPTGSLLLIGFVLLLGAVVGVLGCGWSAVRLAPVLLGPSPADRLALAEARLAQEQRHTALARELHDGIGHALSIISIQAAAAQRVAGTRPDRAAAALTVIEQTSRGAQNELDHLLGLLRDPHALPARATTDHGLSELLARYRETGLTIDVHDTHREVPHVVWSTMLDILAEALTNARRHGGADTVTVTVAQTADTLELHVTNPLPPHQRTRRTTPAGRGITGMQERAALLEGTVTAGPADPNTTRTKREWQIVASIPVPRARPPRTGQS</sequence>
<keyword evidence="3" id="KW-0597">Phosphoprotein</keyword>
<protein>
    <recommendedName>
        <fullName evidence="2">histidine kinase</fullName>
        <ecNumber evidence="2">2.7.13.3</ecNumber>
    </recommendedName>
</protein>
<keyword evidence="7" id="KW-0067">ATP-binding</keyword>
<evidence type="ECO:0000256" key="3">
    <source>
        <dbReference type="ARBA" id="ARBA00022553"/>
    </source>
</evidence>
<dbReference type="RefSeq" id="WP_193499074.1">
    <property type="nucleotide sequence ID" value="NZ_CP063169.1"/>
</dbReference>
<dbReference type="PANTHER" id="PTHR24421">
    <property type="entry name" value="NITRATE/NITRITE SENSOR PROTEIN NARX-RELATED"/>
    <property type="match status" value="1"/>
</dbReference>
<comment type="catalytic activity">
    <reaction evidence="1">
        <text>ATP + protein L-histidine = ADP + protein N-phospho-L-histidine.</text>
        <dbReference type="EC" id="2.7.13.3"/>
    </reaction>
</comment>